<dbReference type="EMBL" id="CAJOBO010003906">
    <property type="protein sequence ID" value="CAF4506525.1"/>
    <property type="molecule type" value="Genomic_DNA"/>
</dbReference>
<feature type="compositionally biased region" description="Polar residues" evidence="1">
    <location>
        <begin position="68"/>
        <end position="79"/>
    </location>
</feature>
<dbReference type="EMBL" id="CAJNYD010002372">
    <property type="protein sequence ID" value="CAF3414228.1"/>
    <property type="molecule type" value="Genomic_DNA"/>
</dbReference>
<dbReference type="Proteomes" id="UP000663833">
    <property type="component" value="Unassembled WGS sequence"/>
</dbReference>
<organism evidence="3 12">
    <name type="scientific">Rotaria socialis</name>
    <dbReference type="NCBI Taxonomy" id="392032"/>
    <lineage>
        <taxon>Eukaryota</taxon>
        <taxon>Metazoa</taxon>
        <taxon>Spiralia</taxon>
        <taxon>Gnathifera</taxon>
        <taxon>Rotifera</taxon>
        <taxon>Eurotatoria</taxon>
        <taxon>Bdelloidea</taxon>
        <taxon>Philodinida</taxon>
        <taxon>Philodinidae</taxon>
        <taxon>Rotaria</taxon>
    </lineage>
</organism>
<dbReference type="EMBL" id="CAJOBS010001593">
    <property type="protein sequence ID" value="CAF4744479.1"/>
    <property type="molecule type" value="Genomic_DNA"/>
</dbReference>
<evidence type="ECO:0000313" key="5">
    <source>
        <dbReference type="EMBL" id="CAF3478581.1"/>
    </source>
</evidence>
<dbReference type="Proteomes" id="UP000663872">
    <property type="component" value="Unassembled WGS sequence"/>
</dbReference>
<evidence type="ECO:0000313" key="2">
    <source>
        <dbReference type="EMBL" id="CAF3409097.1"/>
    </source>
</evidence>
<dbReference type="Proteomes" id="UP000663865">
    <property type="component" value="Unassembled WGS sequence"/>
</dbReference>
<dbReference type="Proteomes" id="UP000663825">
    <property type="component" value="Unassembled WGS sequence"/>
</dbReference>
<dbReference type="EMBL" id="CAJOBQ010001968">
    <property type="protein sequence ID" value="CAF4529980.1"/>
    <property type="molecule type" value="Genomic_DNA"/>
</dbReference>
<dbReference type="Proteomes" id="UP000663848">
    <property type="component" value="Unassembled WGS sequence"/>
</dbReference>
<protein>
    <submittedName>
        <fullName evidence="3">Uncharacterized protein</fullName>
    </submittedName>
</protein>
<evidence type="ECO:0000313" key="13">
    <source>
        <dbReference type="Proteomes" id="UP000663873"/>
    </source>
</evidence>
<feature type="region of interest" description="Disordered" evidence="1">
    <location>
        <begin position="310"/>
        <end position="334"/>
    </location>
</feature>
<dbReference type="EMBL" id="CAJOBP010004582">
    <property type="protein sequence ID" value="CAF4444857.1"/>
    <property type="molecule type" value="Genomic_DNA"/>
</dbReference>
<reference evidence="3" key="1">
    <citation type="submission" date="2021-02" db="EMBL/GenBank/DDBJ databases">
        <authorList>
            <person name="Nowell W R."/>
        </authorList>
    </citation>
    <scope>NUCLEOTIDE SEQUENCE</scope>
</reference>
<comment type="caution">
    <text evidence="3">The sequence shown here is derived from an EMBL/GenBank/DDBJ whole genome shotgun (WGS) entry which is preliminary data.</text>
</comment>
<feature type="compositionally biased region" description="Low complexity" evidence="1">
    <location>
        <begin position="15"/>
        <end position="34"/>
    </location>
</feature>
<feature type="region of interest" description="Disordered" evidence="1">
    <location>
        <begin position="62"/>
        <end position="87"/>
    </location>
</feature>
<dbReference type="EMBL" id="CAJNXB010005102">
    <property type="protein sequence ID" value="CAF3409097.1"/>
    <property type="molecule type" value="Genomic_DNA"/>
</dbReference>
<evidence type="ECO:0000313" key="6">
    <source>
        <dbReference type="EMBL" id="CAF3764452.1"/>
    </source>
</evidence>
<feature type="region of interest" description="Disordered" evidence="1">
    <location>
        <begin position="418"/>
        <end position="439"/>
    </location>
</feature>
<evidence type="ECO:0000313" key="3">
    <source>
        <dbReference type="EMBL" id="CAF3414228.1"/>
    </source>
</evidence>
<evidence type="ECO:0000313" key="9">
    <source>
        <dbReference type="EMBL" id="CAF4529980.1"/>
    </source>
</evidence>
<dbReference type="EMBL" id="CAJNYT010005659">
    <property type="protein sequence ID" value="CAF3764452.1"/>
    <property type="molecule type" value="Genomic_DNA"/>
</dbReference>
<feature type="compositionally biased region" description="Basic and acidic residues" evidence="1">
    <location>
        <begin position="359"/>
        <end position="368"/>
    </location>
</feature>
<dbReference type="Proteomes" id="UP000663862">
    <property type="component" value="Unassembled WGS sequence"/>
</dbReference>
<evidence type="ECO:0000256" key="1">
    <source>
        <dbReference type="SAM" id="MobiDB-lite"/>
    </source>
</evidence>
<evidence type="ECO:0000313" key="10">
    <source>
        <dbReference type="EMBL" id="CAF4744479.1"/>
    </source>
</evidence>
<dbReference type="EMBL" id="CAJNYU010001910">
    <property type="protein sequence ID" value="CAF3478581.1"/>
    <property type="molecule type" value="Genomic_DNA"/>
</dbReference>
<proteinExistence type="predicted"/>
<feature type="compositionally biased region" description="Polar residues" evidence="1">
    <location>
        <begin position="544"/>
        <end position="558"/>
    </location>
</feature>
<gene>
    <name evidence="5" type="ORF">FME351_LOCUS15331</name>
    <name evidence="6" type="ORF">GRG538_LOCUS32136</name>
    <name evidence="8" type="ORF">HFQ381_LOCUS28164</name>
    <name evidence="4" type="ORF">KIK155_LOCUS12306</name>
    <name evidence="3" type="ORF">LUA448_LOCUS18805</name>
    <name evidence="11" type="ORF">QYT958_LOCUS22861</name>
    <name evidence="2" type="ORF">TIS948_LOCUS28419</name>
    <name evidence="10" type="ORF">TOA249_LOCUS19921</name>
    <name evidence="9" type="ORF">TSG867_LOCUS23201</name>
    <name evidence="7" type="ORF">UJA718_LOCUS22363</name>
</gene>
<accession>A0A818B1Y1</accession>
<evidence type="ECO:0000313" key="12">
    <source>
        <dbReference type="Proteomes" id="UP000663833"/>
    </source>
</evidence>
<dbReference type="EMBL" id="CAJOBR010004486">
    <property type="protein sequence ID" value="CAF4783669.1"/>
    <property type="molecule type" value="Genomic_DNA"/>
</dbReference>
<sequence>MRTNAASRWAKYEFSHSPSGHSNNNNDNTSKISSLARPKLEILRANSPTLKRLVAARNKLEKYAASIPRNTSASRQSVRSARETPYQIAQEKPASVLSKPIHEKEPPRLSKPAYTPAPILSQPPCPIKPLKSQSSLDHGPLDKITYEKTWTRSGSMKQKCSLEIWLPKPALDDDDPNTSRTVTPRINTIEKLSQTIPIAKSRRSSVAKITATSTISNIEDKSLEEIPAKKSESTVVPRVYHYGDYIMDIPEERPRSSKSVTTVKSDGTCSIKSFRRQHSRPHTGRHSISTNNSEEILRFGTVEVPTSAKVSSIKIKSASSNHDMKPAAKSSNPSMINELMQKYSLIKKNHQELTQAKLQLEKPNHDSKPNSNLMKDNSTRPRPPPVPESTSLVLSDHPSVSVKKLFLDASHSRSVIDHNNTNTKLLERRSTPRKQSHPDTYPQLRIFSLANQQQHRQSSASTANTAYLPAVNGKKPDDTLRILQRSKTLDVVLDIPSSVNPPSRIPIHTDNSSSHRIQRTTNTFIEQMPTSISNRSAPNLYSEQSKQQMKSSITQNARPNFPRSPPTTKVTSVSTNKVLIHFNHSNAGTMDRSFLVPE</sequence>
<evidence type="ECO:0000313" key="8">
    <source>
        <dbReference type="EMBL" id="CAF4506525.1"/>
    </source>
</evidence>
<evidence type="ECO:0000313" key="7">
    <source>
        <dbReference type="EMBL" id="CAF4444857.1"/>
    </source>
</evidence>
<dbReference type="OrthoDB" id="10031777at2759"/>
<feature type="region of interest" description="Disordered" evidence="1">
    <location>
        <begin position="544"/>
        <end position="572"/>
    </location>
</feature>
<feature type="region of interest" description="Disordered" evidence="1">
    <location>
        <begin position="359"/>
        <end position="395"/>
    </location>
</feature>
<evidence type="ECO:0000313" key="4">
    <source>
        <dbReference type="EMBL" id="CAF3449933.1"/>
    </source>
</evidence>
<dbReference type="Proteomes" id="UP000663851">
    <property type="component" value="Unassembled WGS sequence"/>
</dbReference>
<evidence type="ECO:0000313" key="11">
    <source>
        <dbReference type="EMBL" id="CAF4783669.1"/>
    </source>
</evidence>
<keyword evidence="13" id="KW-1185">Reference proteome</keyword>
<dbReference type="AlphaFoldDB" id="A0A818B1Y1"/>
<feature type="compositionally biased region" description="Low complexity" evidence="1">
    <location>
        <begin position="310"/>
        <end position="320"/>
    </location>
</feature>
<dbReference type="Proteomes" id="UP000663838">
    <property type="component" value="Unassembled WGS sequence"/>
</dbReference>
<name>A0A818B1Y1_9BILA</name>
<dbReference type="Proteomes" id="UP000663873">
    <property type="component" value="Unassembled WGS sequence"/>
</dbReference>
<dbReference type="Proteomes" id="UP000663869">
    <property type="component" value="Unassembled WGS sequence"/>
</dbReference>
<feature type="region of interest" description="Disordered" evidence="1">
    <location>
        <begin position="1"/>
        <end position="39"/>
    </location>
</feature>
<dbReference type="EMBL" id="CAJNYV010002000">
    <property type="protein sequence ID" value="CAF3449933.1"/>
    <property type="molecule type" value="Genomic_DNA"/>
</dbReference>